<keyword evidence="1" id="KW-0812">Transmembrane</keyword>
<gene>
    <name evidence="2" type="ORF">DCS45_16780</name>
</gene>
<dbReference type="Proteomes" id="UP000264719">
    <property type="component" value="Unassembled WGS sequence"/>
</dbReference>
<keyword evidence="1" id="KW-0472">Membrane</keyword>
<dbReference type="AlphaFoldDB" id="A0A348WG47"/>
<sequence length="434" mass="48537">MVVVAGLILAGLAGLFLLRGGEDGRYIDRSVIGLHGLIPVFEADDLPVRASNRRLHPNREDLSFRLLPLYDIDLDRPPQRPTTKDELFHQQTQKDMVRFAFETKLIELPTVLVLPKWRTGFVETGIAHELTLIRSGSLSRLLRQIGLKDARINRAGPEFLRGTLFGADVALFQAQSLPRDVLPEHCRPEAALGESVFVLSCDLLEAEHATWIVTDPDLLNNHGLGLGDNARFATALARRVGGEITRDIYVDTSPDLLTEYEATDVERRDYERTADDFGRMFDYPFNVLWAMLALVIAVVYWRGTRRFGPVRPLEDPGDGHGISREASIAAKARLLRLSGHDGHLVSDFVQAQLIDITRQVFGPDQGAAGQKRLFAHLARQDPTLAREFEATARALISEAPSLPQAEIYRLLGTYKLLLKQVVERYGSLRISTNH</sequence>
<evidence type="ECO:0000313" key="2">
    <source>
        <dbReference type="EMBL" id="HAR53509.1"/>
    </source>
</evidence>
<organism evidence="2 3">
    <name type="scientific">Roseovarius nubinhibens</name>
    <dbReference type="NCBI Taxonomy" id="314263"/>
    <lineage>
        <taxon>Bacteria</taxon>
        <taxon>Pseudomonadati</taxon>
        <taxon>Pseudomonadota</taxon>
        <taxon>Alphaproteobacteria</taxon>
        <taxon>Rhodobacterales</taxon>
        <taxon>Roseobacteraceae</taxon>
        <taxon>Roseovarius</taxon>
    </lineage>
</organism>
<name>A0A348WG47_9RHOB</name>
<comment type="caution">
    <text evidence="2">The sequence shown here is derived from an EMBL/GenBank/DDBJ whole genome shotgun (WGS) entry which is preliminary data.</text>
</comment>
<evidence type="ECO:0000313" key="3">
    <source>
        <dbReference type="Proteomes" id="UP000264719"/>
    </source>
</evidence>
<dbReference type="EMBL" id="DMVW01000161">
    <property type="protein sequence ID" value="HAR53509.1"/>
    <property type="molecule type" value="Genomic_DNA"/>
</dbReference>
<protein>
    <recommendedName>
        <fullName evidence="4">DUF4350 domain-containing protein</fullName>
    </recommendedName>
</protein>
<reference evidence="2 3" key="1">
    <citation type="journal article" date="2018" name="Nat. Biotechnol.">
        <title>A standardized bacterial taxonomy based on genome phylogeny substantially revises the tree of life.</title>
        <authorList>
            <person name="Parks D.H."/>
            <person name="Chuvochina M."/>
            <person name="Waite D.W."/>
            <person name="Rinke C."/>
            <person name="Skarshewski A."/>
            <person name="Chaumeil P.A."/>
            <person name="Hugenholtz P."/>
        </authorList>
    </citation>
    <scope>NUCLEOTIDE SEQUENCE [LARGE SCALE GENOMIC DNA]</scope>
    <source>
        <strain evidence="2">UBA9169</strain>
    </source>
</reference>
<evidence type="ECO:0008006" key="4">
    <source>
        <dbReference type="Google" id="ProtNLM"/>
    </source>
</evidence>
<evidence type="ECO:0000256" key="1">
    <source>
        <dbReference type="SAM" id="Phobius"/>
    </source>
</evidence>
<keyword evidence="1" id="KW-1133">Transmembrane helix</keyword>
<accession>A0A348WG47</accession>
<proteinExistence type="predicted"/>
<feature type="transmembrane region" description="Helical" evidence="1">
    <location>
        <begin position="283"/>
        <end position="301"/>
    </location>
</feature>